<evidence type="ECO:0000256" key="5">
    <source>
        <dbReference type="ARBA" id="ARBA00022692"/>
    </source>
</evidence>
<keyword evidence="5 8" id="KW-0812">Transmembrane</keyword>
<dbReference type="PANTHER" id="PTHR42718">
    <property type="entry name" value="MAJOR FACILITATOR SUPERFAMILY MULTIDRUG TRANSPORTER MFSC"/>
    <property type="match status" value="1"/>
</dbReference>
<feature type="transmembrane region" description="Helical" evidence="8">
    <location>
        <begin position="464"/>
        <end position="482"/>
    </location>
</feature>
<evidence type="ECO:0000256" key="6">
    <source>
        <dbReference type="ARBA" id="ARBA00022989"/>
    </source>
</evidence>
<evidence type="ECO:0000313" key="11">
    <source>
        <dbReference type="Proteomes" id="UP001469365"/>
    </source>
</evidence>
<dbReference type="NCBIfam" id="TIGR00711">
    <property type="entry name" value="efflux_EmrB"/>
    <property type="match status" value="1"/>
</dbReference>
<evidence type="ECO:0000256" key="2">
    <source>
        <dbReference type="ARBA" id="ARBA00008537"/>
    </source>
</evidence>
<comment type="similarity">
    <text evidence="2">Belongs to the major facilitator superfamily. EmrB family.</text>
</comment>
<keyword evidence="3" id="KW-0813">Transport</keyword>
<feature type="transmembrane region" description="Helical" evidence="8">
    <location>
        <begin position="117"/>
        <end position="139"/>
    </location>
</feature>
<evidence type="ECO:0000256" key="1">
    <source>
        <dbReference type="ARBA" id="ARBA00004651"/>
    </source>
</evidence>
<proteinExistence type="inferred from homology"/>
<dbReference type="RefSeq" id="WP_341414811.1">
    <property type="nucleotide sequence ID" value="NZ_JBBPCC010000003.1"/>
</dbReference>
<dbReference type="InterPro" id="IPR036259">
    <property type="entry name" value="MFS_trans_sf"/>
</dbReference>
<dbReference type="Gene3D" id="1.20.1720.10">
    <property type="entry name" value="Multidrug resistance protein D"/>
    <property type="match status" value="1"/>
</dbReference>
<evidence type="ECO:0000313" key="10">
    <source>
        <dbReference type="EMBL" id="MEK8127761.1"/>
    </source>
</evidence>
<feature type="transmembrane region" description="Helical" evidence="8">
    <location>
        <begin position="211"/>
        <end position="230"/>
    </location>
</feature>
<evidence type="ECO:0000256" key="3">
    <source>
        <dbReference type="ARBA" id="ARBA00022448"/>
    </source>
</evidence>
<dbReference type="Proteomes" id="UP001469365">
    <property type="component" value="Unassembled WGS sequence"/>
</dbReference>
<feature type="transmembrane region" description="Helical" evidence="8">
    <location>
        <begin position="61"/>
        <end position="84"/>
    </location>
</feature>
<feature type="domain" description="Major facilitator superfamily (MFS) profile" evidence="9">
    <location>
        <begin position="26"/>
        <end position="487"/>
    </location>
</feature>
<feature type="transmembrane region" description="Helical" evidence="8">
    <location>
        <begin position="279"/>
        <end position="299"/>
    </location>
</feature>
<dbReference type="CDD" id="cd17503">
    <property type="entry name" value="MFS_LmrB_MDR_like"/>
    <property type="match status" value="1"/>
</dbReference>
<evidence type="ECO:0000256" key="8">
    <source>
        <dbReference type="SAM" id="Phobius"/>
    </source>
</evidence>
<dbReference type="InterPro" id="IPR004638">
    <property type="entry name" value="EmrB-like"/>
</dbReference>
<dbReference type="Gene3D" id="1.20.1250.20">
    <property type="entry name" value="MFS general substrate transporter like domains"/>
    <property type="match status" value="1"/>
</dbReference>
<dbReference type="PROSITE" id="PS50850">
    <property type="entry name" value="MFS"/>
    <property type="match status" value="1"/>
</dbReference>
<accession>A0ABU9DFV9</accession>
<protein>
    <submittedName>
        <fullName evidence="10">DHA2 family efflux MFS transporter permease subunit</fullName>
    </submittedName>
</protein>
<comment type="caution">
    <text evidence="10">The sequence shown here is derived from an EMBL/GenBank/DDBJ whole genome shotgun (WGS) entry which is preliminary data.</text>
</comment>
<feature type="transmembrane region" description="Helical" evidence="8">
    <location>
        <begin position="151"/>
        <end position="173"/>
    </location>
</feature>
<name>A0ABU9DFV9_9BACL</name>
<keyword evidence="6 8" id="KW-1133">Transmembrane helix</keyword>
<feature type="transmembrane region" description="Helical" evidence="8">
    <location>
        <begin position="179"/>
        <end position="199"/>
    </location>
</feature>
<comment type="subcellular location">
    <subcellularLocation>
        <location evidence="1">Cell membrane</location>
        <topology evidence="1">Multi-pass membrane protein</topology>
    </subcellularLocation>
</comment>
<organism evidence="10 11">
    <name type="scientific">Paenibacillus filicis</name>
    <dbReference type="NCBI Taxonomy" id="669464"/>
    <lineage>
        <taxon>Bacteria</taxon>
        <taxon>Bacillati</taxon>
        <taxon>Bacillota</taxon>
        <taxon>Bacilli</taxon>
        <taxon>Bacillales</taxon>
        <taxon>Paenibacillaceae</taxon>
        <taxon>Paenibacillus</taxon>
    </lineage>
</organism>
<feature type="transmembrane region" description="Helical" evidence="8">
    <location>
        <begin position="311"/>
        <end position="332"/>
    </location>
</feature>
<dbReference type="EMBL" id="JBBPCC010000003">
    <property type="protein sequence ID" value="MEK8127761.1"/>
    <property type="molecule type" value="Genomic_DNA"/>
</dbReference>
<dbReference type="InterPro" id="IPR020846">
    <property type="entry name" value="MFS_dom"/>
</dbReference>
<gene>
    <name evidence="10" type="ORF">WMW72_07500</name>
</gene>
<feature type="transmembrane region" description="Helical" evidence="8">
    <location>
        <begin position="236"/>
        <end position="258"/>
    </location>
</feature>
<dbReference type="InterPro" id="IPR011701">
    <property type="entry name" value="MFS"/>
</dbReference>
<evidence type="ECO:0000256" key="7">
    <source>
        <dbReference type="ARBA" id="ARBA00023136"/>
    </source>
</evidence>
<keyword evidence="11" id="KW-1185">Reference proteome</keyword>
<dbReference type="PANTHER" id="PTHR42718:SF9">
    <property type="entry name" value="MAJOR FACILITATOR SUPERFAMILY MULTIDRUG TRANSPORTER MFSC"/>
    <property type="match status" value="1"/>
</dbReference>
<sequence>MSANQQTAGKSGQPTTEPSSIAFWPVLIGIFLGSFVSLLGMSTINVAIPVLMREFQTDLGMVQWTLTGFMLATGIISPITGYLGDKFSTKYLYVIALIGFTLMSGLCAIAWNVESLIAFRVLQGIFSGMVMPATMTIIYQVIPRERQAFALSMWSLSAMLAPALGPTLAGWLIESLDWRWLFLINLPLGVAAVWVASRLIPYYRLSTPKSFDLYGFVTVVISSASLLIAFSEAHRWGWTGWQTLSLVAVGIIGLILFIRRERSTSQPLLNLSVFRQKRYTFTLIISSMITVSLYSGTYLTPVFLQNIQHVSALHTGLILLPSSLAMALFMPITAKLYARLGPMTLIISGIVLIAVGTLAMANLRVDTTQTYIVLWMTVRNIGISLAMMPASNAGMEVIPRELSGHASSANNWVRQGLGSFSIGLFTTMLASRVTTHTTELASAGDIKDKTLLGATAFTNSVNDVYLLATFVVLLGIPFALLMRNRASKSQQGTKTSAEQTDLQEA</sequence>
<feature type="transmembrane region" description="Helical" evidence="8">
    <location>
        <begin position="344"/>
        <end position="365"/>
    </location>
</feature>
<evidence type="ECO:0000259" key="9">
    <source>
        <dbReference type="PROSITE" id="PS50850"/>
    </source>
</evidence>
<keyword evidence="4" id="KW-1003">Cell membrane</keyword>
<evidence type="ECO:0000256" key="4">
    <source>
        <dbReference type="ARBA" id="ARBA00022475"/>
    </source>
</evidence>
<keyword evidence="7 8" id="KW-0472">Membrane</keyword>
<reference evidence="10 11" key="1">
    <citation type="submission" date="2024-04" db="EMBL/GenBank/DDBJ databases">
        <title>draft genome sequnece of Paenibacillus filicis.</title>
        <authorList>
            <person name="Kim D.-U."/>
        </authorList>
    </citation>
    <scope>NUCLEOTIDE SEQUENCE [LARGE SCALE GENOMIC DNA]</scope>
    <source>
        <strain evidence="10 11">KACC14197</strain>
    </source>
</reference>
<feature type="transmembrane region" description="Helical" evidence="8">
    <location>
        <begin position="91"/>
        <end position="111"/>
    </location>
</feature>
<dbReference type="Pfam" id="PF07690">
    <property type="entry name" value="MFS_1"/>
    <property type="match status" value="1"/>
</dbReference>
<dbReference type="SUPFAM" id="SSF103473">
    <property type="entry name" value="MFS general substrate transporter"/>
    <property type="match status" value="1"/>
</dbReference>
<feature type="transmembrane region" description="Helical" evidence="8">
    <location>
        <begin position="21"/>
        <end position="41"/>
    </location>
</feature>